<dbReference type="Gene3D" id="3.30.1370.10">
    <property type="entry name" value="K Homology domain, type 1"/>
    <property type="match status" value="1"/>
</dbReference>
<feature type="domain" description="KHDC4/BBP-like KH-domain type I" evidence="2">
    <location>
        <begin position="204"/>
        <end position="278"/>
    </location>
</feature>
<organism evidence="3 4">
    <name type="scientific">Prorocentrum cordatum</name>
    <dbReference type="NCBI Taxonomy" id="2364126"/>
    <lineage>
        <taxon>Eukaryota</taxon>
        <taxon>Sar</taxon>
        <taxon>Alveolata</taxon>
        <taxon>Dinophyceae</taxon>
        <taxon>Prorocentrales</taxon>
        <taxon>Prorocentraceae</taxon>
        <taxon>Prorocentrum</taxon>
    </lineage>
</organism>
<feature type="region of interest" description="Disordered" evidence="1">
    <location>
        <begin position="628"/>
        <end position="679"/>
    </location>
</feature>
<evidence type="ECO:0000259" key="2">
    <source>
        <dbReference type="Pfam" id="PF22675"/>
    </source>
</evidence>
<feature type="region of interest" description="Disordered" evidence="1">
    <location>
        <begin position="1280"/>
        <end position="1339"/>
    </location>
</feature>
<protein>
    <recommendedName>
        <fullName evidence="2">KHDC4/BBP-like KH-domain type I domain-containing protein</fullName>
    </recommendedName>
</protein>
<feature type="compositionally biased region" description="Basic and acidic residues" evidence="1">
    <location>
        <begin position="149"/>
        <end position="160"/>
    </location>
</feature>
<feature type="compositionally biased region" description="Low complexity" evidence="1">
    <location>
        <begin position="381"/>
        <end position="405"/>
    </location>
</feature>
<keyword evidence="4" id="KW-1185">Reference proteome</keyword>
<evidence type="ECO:0000313" key="3">
    <source>
        <dbReference type="EMBL" id="CAK0864080.1"/>
    </source>
</evidence>
<feature type="region of interest" description="Disordered" evidence="1">
    <location>
        <begin position="1220"/>
        <end position="1239"/>
    </location>
</feature>
<feature type="compositionally biased region" description="Basic and acidic residues" evidence="1">
    <location>
        <begin position="589"/>
        <end position="604"/>
    </location>
</feature>
<dbReference type="EMBL" id="CAUYUJ010016327">
    <property type="protein sequence ID" value="CAK0864080.1"/>
    <property type="molecule type" value="Genomic_DNA"/>
</dbReference>
<evidence type="ECO:0000256" key="1">
    <source>
        <dbReference type="SAM" id="MobiDB-lite"/>
    </source>
</evidence>
<feature type="compositionally biased region" description="Pro residues" evidence="1">
    <location>
        <begin position="573"/>
        <end position="584"/>
    </location>
</feature>
<feature type="compositionally biased region" description="Acidic residues" evidence="1">
    <location>
        <begin position="351"/>
        <end position="361"/>
    </location>
</feature>
<dbReference type="Pfam" id="PF22675">
    <property type="entry name" value="KH-I_KHDC4-BBP"/>
    <property type="match status" value="1"/>
</dbReference>
<dbReference type="PANTHER" id="PTHR15744:SF0">
    <property type="entry name" value="KH HOMOLOGY DOMAIN-CONTAINING PROTEIN 4"/>
    <property type="match status" value="1"/>
</dbReference>
<feature type="compositionally biased region" description="Basic and acidic residues" evidence="1">
    <location>
        <begin position="526"/>
        <end position="550"/>
    </location>
</feature>
<dbReference type="InterPro" id="IPR036612">
    <property type="entry name" value="KH_dom_type_1_sf"/>
</dbReference>
<feature type="compositionally biased region" description="Basic and acidic residues" evidence="1">
    <location>
        <begin position="406"/>
        <end position="433"/>
    </location>
</feature>
<feature type="compositionally biased region" description="Polar residues" evidence="1">
    <location>
        <begin position="1330"/>
        <end position="1339"/>
    </location>
</feature>
<feature type="region of interest" description="Disordered" evidence="1">
    <location>
        <begin position="308"/>
        <end position="613"/>
    </location>
</feature>
<feature type="region of interest" description="Disordered" evidence="1">
    <location>
        <begin position="149"/>
        <end position="186"/>
    </location>
</feature>
<accession>A0ABN9UVD9</accession>
<reference evidence="3" key="1">
    <citation type="submission" date="2023-10" db="EMBL/GenBank/DDBJ databases">
        <authorList>
            <person name="Chen Y."/>
            <person name="Shah S."/>
            <person name="Dougan E. K."/>
            <person name="Thang M."/>
            <person name="Chan C."/>
        </authorList>
    </citation>
    <scope>NUCLEOTIDE SEQUENCE [LARGE SCALE GENOMIC DNA]</scope>
</reference>
<name>A0ABN9UVD9_9DINO</name>
<dbReference type="PANTHER" id="PTHR15744">
    <property type="entry name" value="BLOM7"/>
    <property type="match status" value="1"/>
</dbReference>
<comment type="caution">
    <text evidence="3">The sequence shown here is derived from an EMBL/GenBank/DDBJ whole genome shotgun (WGS) entry which is preliminary data.</text>
</comment>
<sequence>MAMRAWPKDEQTVDDDPWGKFRGGLAAKTLSTTASTIQVTLPDSFVSATLGDSLLLGSSLDGRTYPRIISALQLLEESDDESIFCGPPSDSEGTALSAEARALKVLGIAHPDDERIAREAARAVAKAEAAEAAERRRLQKVAAAAEAKEAADGEGLKSARDAQPAGQADTDKRRQSAALIQPKGDAAGDNQKFICQFPVGLGDDEEFCLVKRILGKNGNNMRRIAEDCNAKVRLRGIGSGFLEGADGTEANMPLQLNVSCTDFESYSDAVDRVAALLKDLYKHYRRYARSKGMEPPDVKVALEEVRRDDLHHDTLPQKAQQSQRARERRVLDRERQPQQRDGGAAGAADAGDSEEGTDNSADESKSQARPPTLPGGIPVPTTAAGRRAAARTGGALVAAMASAAAREQDRIDREKQKEKGGDRDRRRGNEVDSRTPGAERSAPSHGSRGSAPIGSPADKPQEWSWDRDWNWDRDREWDQNWSWSSWREADGGGGWDKEKSHCAGWDKEKEGGDWDKEKSHGAGWEKANEGGGREQERSRGTGWDKEKGDGGWHGAGWDQESGAAGIGAAVTKVPPPPPGPPPDDATPTRGKDKSSKGASKDKGKGGKGSGASRASLAAALVHAGFAEPAAGRGPVPQNRFHGTSSTGPVPQDRYHRTGSTSPVPQDWFHRTGSTGSEGAVTGAVSASGVGLVAGIVKETTQATPGAAAAKVGSANAGDDQVEGPGEFYDGYDEAALLAELEDLDLEVDAFFADGATQGLVDPGAGGDLAGLAALNGGAQASAAAGLKSEAALEGQQEARRLKPPPAPRGPSGPRGPTMSLGGAPGAVETAVLDDDIPRAIGIDLCSAEAHSPAKMPRLRVAKKDAPPGAKGAAEARLARAREDMGLTPLQREAARSARYGAGLQTQFITQDGDRFTVVDQLKTTNTMKFQVGLGPQTTCNLDRGQARHRHADVGGPGPLHSEHDRRWNCLGVQPAVLRERPDGVGALVARRQHHEAHLRQEGWLRRLVVGAFHKAYPRLFRPLSILRECVPEACSQRPTCPLMPDPRSTRAQRLQKCQDGPTQPPGAFCKPLGTFGRFSERKTWDHPWKPCQPRYCTAGPIEELGRASLPLSPRPVSLPSLRSSSSSYSVPFSSSLSQWSFGTAANVLALKLPRPRVEPQAASQRKSCAETVSVERLSVVQLTLDPGCVCVCVHCPVSCPHPPPARPSFSLVGRSLPPAPPPYPASPPRSSLRPFPSPSSFPESWTLEVLGARRGRARRREDGSSRWRWRRRVPLLPPRSRRPVCAPPPRRAWPPRGRGFTERGAAFFSSAPRGRTPPLSAPGPPRREQSLTMGNTTTSGVWVVPLRL</sequence>
<feature type="compositionally biased region" description="Basic and acidic residues" evidence="1">
    <location>
        <begin position="459"/>
        <end position="478"/>
    </location>
</feature>
<proteinExistence type="predicted"/>
<dbReference type="InterPro" id="IPR055256">
    <property type="entry name" value="KH_1_KHDC4/BBP-like"/>
</dbReference>
<dbReference type="SUPFAM" id="SSF54791">
    <property type="entry name" value="Eukaryotic type KH-domain (KH-domain type I)"/>
    <property type="match status" value="1"/>
</dbReference>
<dbReference type="Proteomes" id="UP001189429">
    <property type="component" value="Unassembled WGS sequence"/>
</dbReference>
<evidence type="ECO:0000313" key="4">
    <source>
        <dbReference type="Proteomes" id="UP001189429"/>
    </source>
</evidence>
<dbReference type="InterPro" id="IPR031121">
    <property type="entry name" value="RIK/BLOM7"/>
</dbReference>
<feature type="compositionally biased region" description="Basic and acidic residues" evidence="1">
    <location>
        <begin position="487"/>
        <end position="520"/>
    </location>
</feature>
<gene>
    <name evidence="3" type="ORF">PCOR1329_LOCUS52043</name>
</gene>
<feature type="compositionally biased region" description="Low complexity" evidence="1">
    <location>
        <begin position="1228"/>
        <end position="1239"/>
    </location>
</feature>
<feature type="compositionally biased region" description="Basic and acidic residues" evidence="1">
    <location>
        <begin position="324"/>
        <end position="338"/>
    </location>
</feature>
<feature type="region of interest" description="Disordered" evidence="1">
    <location>
        <begin position="787"/>
        <end position="825"/>
    </location>
</feature>